<sequence>MGVVITHLLFLLHLSVFKFFNVKKFSVRY</sequence>
<dbReference type="EMBL" id="BK015006">
    <property type="protein sequence ID" value="DAD86755.1"/>
    <property type="molecule type" value="Genomic_DNA"/>
</dbReference>
<evidence type="ECO:0000313" key="1">
    <source>
        <dbReference type="EMBL" id="DAD86755.1"/>
    </source>
</evidence>
<reference evidence="1" key="1">
    <citation type="journal article" date="2021" name="Proc. Natl. Acad. Sci. U.S.A.">
        <title>A Catalog of Tens of Thousands of Viruses from Human Metagenomes Reveals Hidden Associations with Chronic Diseases.</title>
        <authorList>
            <person name="Tisza M.J."/>
            <person name="Buck C.B."/>
        </authorList>
    </citation>
    <scope>NUCLEOTIDE SEQUENCE</scope>
    <source>
        <strain evidence="1">Ct3wi9</strain>
    </source>
</reference>
<proteinExistence type="predicted"/>
<accession>A0A8S5MXZ4</accession>
<name>A0A8S5MXZ4_9CAUD</name>
<protein>
    <submittedName>
        <fullName evidence="1">Uncharacterized protein</fullName>
    </submittedName>
</protein>
<organism evidence="1">
    <name type="scientific">Myoviridae sp. ct3wi9</name>
    <dbReference type="NCBI Taxonomy" id="2826610"/>
    <lineage>
        <taxon>Viruses</taxon>
        <taxon>Duplodnaviria</taxon>
        <taxon>Heunggongvirae</taxon>
        <taxon>Uroviricota</taxon>
        <taxon>Caudoviricetes</taxon>
    </lineage>
</organism>